<evidence type="ECO:0000256" key="2">
    <source>
        <dbReference type="ARBA" id="ARBA00012438"/>
    </source>
</evidence>
<dbReference type="InterPro" id="IPR003661">
    <property type="entry name" value="HisK_dim/P_dom"/>
</dbReference>
<evidence type="ECO:0000256" key="4">
    <source>
        <dbReference type="ARBA" id="ARBA00022679"/>
    </source>
</evidence>
<dbReference type="InterPro" id="IPR000014">
    <property type="entry name" value="PAS"/>
</dbReference>
<keyword evidence="6" id="KW-0175">Coiled coil</keyword>
<evidence type="ECO:0000256" key="5">
    <source>
        <dbReference type="ARBA" id="ARBA00022777"/>
    </source>
</evidence>
<dbReference type="SMART" id="SM00086">
    <property type="entry name" value="PAC"/>
    <property type="match status" value="3"/>
</dbReference>
<accession>A0ABT0HSM5</accession>
<dbReference type="EMBL" id="JALPRF010000006">
    <property type="protein sequence ID" value="MCK8495178.1"/>
    <property type="molecule type" value="Genomic_DNA"/>
</dbReference>
<dbReference type="PANTHER" id="PTHR43304:SF1">
    <property type="entry name" value="PAC DOMAIN-CONTAINING PROTEIN"/>
    <property type="match status" value="1"/>
</dbReference>
<dbReference type="InterPro" id="IPR005467">
    <property type="entry name" value="His_kinase_dom"/>
</dbReference>
<keyword evidence="10" id="KW-1185">Reference proteome</keyword>
<dbReference type="SMART" id="SM00091">
    <property type="entry name" value="PAS"/>
    <property type="match status" value="3"/>
</dbReference>
<dbReference type="Gene3D" id="3.30.565.10">
    <property type="entry name" value="Histidine kinase-like ATPase, C-terminal domain"/>
    <property type="match status" value="1"/>
</dbReference>
<dbReference type="SUPFAM" id="SSF47384">
    <property type="entry name" value="Homodimeric domain of signal transducing histidine kinase"/>
    <property type="match status" value="1"/>
</dbReference>
<proteinExistence type="predicted"/>
<dbReference type="Pfam" id="PF08448">
    <property type="entry name" value="PAS_4"/>
    <property type="match status" value="2"/>
</dbReference>
<dbReference type="Pfam" id="PF00512">
    <property type="entry name" value="HisKA"/>
    <property type="match status" value="1"/>
</dbReference>
<feature type="domain" description="PAC" evidence="8">
    <location>
        <begin position="500"/>
        <end position="553"/>
    </location>
</feature>
<dbReference type="SUPFAM" id="SSF55874">
    <property type="entry name" value="ATPase domain of HSP90 chaperone/DNA topoisomerase II/histidine kinase"/>
    <property type="match status" value="1"/>
</dbReference>
<dbReference type="SMART" id="SM00387">
    <property type="entry name" value="HATPase_c"/>
    <property type="match status" value="1"/>
</dbReference>
<dbReference type="InterPro" id="IPR052162">
    <property type="entry name" value="Sensor_kinase/Photoreceptor"/>
</dbReference>
<dbReference type="InterPro" id="IPR013655">
    <property type="entry name" value="PAS_fold_3"/>
</dbReference>
<name>A0ABT0HSM5_9BACT</name>
<dbReference type="NCBIfam" id="TIGR00229">
    <property type="entry name" value="sensory_box"/>
    <property type="match status" value="1"/>
</dbReference>
<dbReference type="PROSITE" id="PS50113">
    <property type="entry name" value="PAC"/>
    <property type="match status" value="1"/>
</dbReference>
<comment type="caution">
    <text evidence="9">The sequence shown here is derived from an EMBL/GenBank/DDBJ whole genome shotgun (WGS) entry which is preliminary data.</text>
</comment>
<sequence>MMPDSLPGTYPFLARGGEMGALIRAFDWSATVLDTPDHWPQSLRTTVTTLLNSEFPMFLWWGPELIQFYNDAYRLLLTNSDKYSTALGQSGQESWANNWSFVKPLLDRVRNGESIRVDDGVIPSFCTNGPDTIYGTSSYSPVYDDAGAVAGVLLIAHDTTSLKKNEAVFRNLIEEAPVATCLFVGRDLRIEVANEPMLNFWGKGRSVFGKPVAEAVPELQGQPFLATLAEVFETGKTYEAKASPAWLAVNGVLGTYYFDFTYKPLRDANGDVYAIMEMAVDVTAQVLASQQLIESEQFTRNVFYNSPVAKIVFVGEDMTIRTINENMLTMIGRNESVVGKPLLEAVPELVVTPLMERLKRVLATGETYRNPGEKVNLVRYGQPYVGYYNYVYKALHNAQGKRYGVMVTATEVTEQVLARLAVEESESRLRGAIELAQLGTWEMDIATGSVTYSDRIKSWFGVDGLKIDVSASFNPIHPEDSPRIEAAIQTALQPGSSGVYDEEYRLINYQTGDVRIVHAQGRVLYDTQGQAYKLVGTAQDVTAERQQQFALAQLVQERTEELAAANEELAATNEELYSANEEYAAINEELEESNGLLFRSNENLQQFAYVASHDLQEPLRKIQQFGDLLKNHLGDQLGEGSMYLDRMQAAASRMSTLIKDLLSFSRLSTQRNTVDSVSLTEVVETVLADLELVIAESKAVLQLDILPAVEGDRSQLEQLFQNLLSNALKFHKPGMAPHIQVRAGLVTFDQLPSGIKPSRMAASYHRIEVADNGVGFDEKYLDRIFQVFQRLHGKSEFSGTGIGLAICEKVVTNHGGAITATSHPGQGATFIIYLPV</sequence>
<dbReference type="Gene3D" id="3.30.450.20">
    <property type="entry name" value="PAS domain"/>
    <property type="match status" value="4"/>
</dbReference>
<dbReference type="Proteomes" id="UP001202180">
    <property type="component" value="Unassembled WGS sequence"/>
</dbReference>
<reference evidence="9 10" key="1">
    <citation type="submission" date="2022-04" db="EMBL/GenBank/DDBJ databases">
        <title>Spirosoma sp. strain RP8 genome sequencing and assembly.</title>
        <authorList>
            <person name="Jung Y."/>
        </authorList>
    </citation>
    <scope>NUCLEOTIDE SEQUENCE [LARGE SCALE GENOMIC DNA]</scope>
    <source>
        <strain evidence="9 10">RP8</strain>
    </source>
</reference>
<dbReference type="InterPro" id="IPR036890">
    <property type="entry name" value="HATPase_C_sf"/>
</dbReference>
<dbReference type="SUPFAM" id="SSF55785">
    <property type="entry name" value="PYP-like sensor domain (PAS domain)"/>
    <property type="match status" value="3"/>
</dbReference>
<dbReference type="Pfam" id="PF08447">
    <property type="entry name" value="PAS_3"/>
    <property type="match status" value="1"/>
</dbReference>
<keyword evidence="3" id="KW-0597">Phosphoprotein</keyword>
<comment type="catalytic activity">
    <reaction evidence="1">
        <text>ATP + protein L-histidine = ADP + protein N-phospho-L-histidine.</text>
        <dbReference type="EC" id="2.7.13.3"/>
    </reaction>
</comment>
<dbReference type="InterPro" id="IPR000700">
    <property type="entry name" value="PAS-assoc_C"/>
</dbReference>
<keyword evidence="5" id="KW-0418">Kinase</keyword>
<feature type="coiled-coil region" evidence="6">
    <location>
        <begin position="555"/>
        <end position="593"/>
    </location>
</feature>
<protein>
    <recommendedName>
        <fullName evidence="2">histidine kinase</fullName>
        <ecNumber evidence="2">2.7.13.3</ecNumber>
    </recommendedName>
</protein>
<dbReference type="PANTHER" id="PTHR43304">
    <property type="entry name" value="PHYTOCHROME-LIKE PROTEIN CPH1"/>
    <property type="match status" value="1"/>
</dbReference>
<evidence type="ECO:0000259" key="8">
    <source>
        <dbReference type="PROSITE" id="PS50113"/>
    </source>
</evidence>
<dbReference type="InterPro" id="IPR004358">
    <property type="entry name" value="Sig_transdc_His_kin-like_C"/>
</dbReference>
<dbReference type="PROSITE" id="PS50109">
    <property type="entry name" value="HIS_KIN"/>
    <property type="match status" value="1"/>
</dbReference>
<dbReference type="Gene3D" id="2.10.70.100">
    <property type="match status" value="1"/>
</dbReference>
<dbReference type="InterPro" id="IPR001610">
    <property type="entry name" value="PAC"/>
</dbReference>
<evidence type="ECO:0000259" key="7">
    <source>
        <dbReference type="PROSITE" id="PS50109"/>
    </source>
</evidence>
<dbReference type="CDD" id="cd00082">
    <property type="entry name" value="HisKA"/>
    <property type="match status" value="1"/>
</dbReference>
<gene>
    <name evidence="9" type="ORF">M0L20_25120</name>
</gene>
<evidence type="ECO:0000256" key="1">
    <source>
        <dbReference type="ARBA" id="ARBA00000085"/>
    </source>
</evidence>
<dbReference type="InterPro" id="IPR013656">
    <property type="entry name" value="PAS_4"/>
</dbReference>
<evidence type="ECO:0000313" key="9">
    <source>
        <dbReference type="EMBL" id="MCK8495178.1"/>
    </source>
</evidence>
<dbReference type="InterPro" id="IPR036097">
    <property type="entry name" value="HisK_dim/P_sf"/>
</dbReference>
<dbReference type="InterPro" id="IPR003594">
    <property type="entry name" value="HATPase_dom"/>
</dbReference>
<dbReference type="SMART" id="SM00388">
    <property type="entry name" value="HisKA"/>
    <property type="match status" value="1"/>
</dbReference>
<dbReference type="PRINTS" id="PR00344">
    <property type="entry name" value="BCTRLSENSOR"/>
</dbReference>
<evidence type="ECO:0000313" key="10">
    <source>
        <dbReference type="Proteomes" id="UP001202180"/>
    </source>
</evidence>
<dbReference type="RefSeq" id="WP_248479881.1">
    <property type="nucleotide sequence ID" value="NZ_JALPRF010000006.1"/>
</dbReference>
<organism evidence="9 10">
    <name type="scientific">Spirosoma liriopis</name>
    <dbReference type="NCBI Taxonomy" id="2937440"/>
    <lineage>
        <taxon>Bacteria</taxon>
        <taxon>Pseudomonadati</taxon>
        <taxon>Bacteroidota</taxon>
        <taxon>Cytophagia</taxon>
        <taxon>Cytophagales</taxon>
        <taxon>Cytophagaceae</taxon>
        <taxon>Spirosoma</taxon>
    </lineage>
</organism>
<dbReference type="Gene3D" id="1.10.287.130">
    <property type="match status" value="1"/>
</dbReference>
<keyword evidence="4" id="KW-0808">Transferase</keyword>
<dbReference type="Pfam" id="PF02518">
    <property type="entry name" value="HATPase_c"/>
    <property type="match status" value="1"/>
</dbReference>
<feature type="domain" description="Histidine kinase" evidence="7">
    <location>
        <begin position="610"/>
        <end position="836"/>
    </location>
</feature>
<evidence type="ECO:0000256" key="6">
    <source>
        <dbReference type="SAM" id="Coils"/>
    </source>
</evidence>
<dbReference type="EC" id="2.7.13.3" evidence="2"/>
<dbReference type="InterPro" id="IPR035965">
    <property type="entry name" value="PAS-like_dom_sf"/>
</dbReference>
<evidence type="ECO:0000256" key="3">
    <source>
        <dbReference type="ARBA" id="ARBA00022553"/>
    </source>
</evidence>